<dbReference type="AlphaFoldDB" id="A0AAD6VEV0"/>
<name>A0AAD6VEV0_9AGAR</name>
<sequence>MPPVPPDGLNPRTLSTAKGAELRHWIIKSNEVAGEKVLKLTGTVDLLRANLAIYYGLDLTVIPREDAIAVPNVDESIRDRQWEDLATLGVEWRETVKAGGVFKLLGVNSSCKSSALNSALLVLQNPVEMGTETPSLAGSALNQQHDKALASSPLKLTTSCDTREYSSAGIETRGCGWNIPTDGTNAGNIHPDILSVNLNNHLMSTLSEPAAHTSLITTQPSIPAAVNKTCDEASSSDTGFSPAQQQEREAVILDDLSTSISGLERCDGLRDVIRQLERGDVQAIRDKYGPSEPGRRGTAHKSWSKYSNLVSKRERIHRVLLQDFEGNKDDFFSFFSSPPPAPPPRKKIKLEGNTPEERFRPYRKIVEAIPWRDADLAAEHKKDEYCSPDGEFSAERWSQHWNGMNSWQVWRAIGRERYENGRRRKEKVAA</sequence>
<keyword evidence="2" id="KW-1185">Reference proteome</keyword>
<dbReference type="EMBL" id="JARJCW010000031">
    <property type="protein sequence ID" value="KAJ7209291.1"/>
    <property type="molecule type" value="Genomic_DNA"/>
</dbReference>
<dbReference type="Proteomes" id="UP001219525">
    <property type="component" value="Unassembled WGS sequence"/>
</dbReference>
<accession>A0AAD6VEV0</accession>
<reference evidence="1" key="1">
    <citation type="submission" date="2023-03" db="EMBL/GenBank/DDBJ databases">
        <title>Massive genome expansion in bonnet fungi (Mycena s.s.) driven by repeated elements and novel gene families across ecological guilds.</title>
        <authorList>
            <consortium name="Lawrence Berkeley National Laboratory"/>
            <person name="Harder C.B."/>
            <person name="Miyauchi S."/>
            <person name="Viragh M."/>
            <person name="Kuo A."/>
            <person name="Thoen E."/>
            <person name="Andreopoulos B."/>
            <person name="Lu D."/>
            <person name="Skrede I."/>
            <person name="Drula E."/>
            <person name="Henrissat B."/>
            <person name="Morin E."/>
            <person name="Kohler A."/>
            <person name="Barry K."/>
            <person name="LaButti K."/>
            <person name="Morin E."/>
            <person name="Salamov A."/>
            <person name="Lipzen A."/>
            <person name="Mereny Z."/>
            <person name="Hegedus B."/>
            <person name="Baldrian P."/>
            <person name="Stursova M."/>
            <person name="Weitz H."/>
            <person name="Taylor A."/>
            <person name="Grigoriev I.V."/>
            <person name="Nagy L.G."/>
            <person name="Martin F."/>
            <person name="Kauserud H."/>
        </authorList>
    </citation>
    <scope>NUCLEOTIDE SEQUENCE</scope>
    <source>
        <strain evidence="1">9144</strain>
    </source>
</reference>
<protein>
    <submittedName>
        <fullName evidence="1">Uncharacterized protein</fullName>
    </submittedName>
</protein>
<evidence type="ECO:0000313" key="2">
    <source>
        <dbReference type="Proteomes" id="UP001219525"/>
    </source>
</evidence>
<comment type="caution">
    <text evidence="1">The sequence shown here is derived from an EMBL/GenBank/DDBJ whole genome shotgun (WGS) entry which is preliminary data.</text>
</comment>
<organism evidence="1 2">
    <name type="scientific">Mycena pura</name>
    <dbReference type="NCBI Taxonomy" id="153505"/>
    <lineage>
        <taxon>Eukaryota</taxon>
        <taxon>Fungi</taxon>
        <taxon>Dikarya</taxon>
        <taxon>Basidiomycota</taxon>
        <taxon>Agaricomycotina</taxon>
        <taxon>Agaricomycetes</taxon>
        <taxon>Agaricomycetidae</taxon>
        <taxon>Agaricales</taxon>
        <taxon>Marasmiineae</taxon>
        <taxon>Mycenaceae</taxon>
        <taxon>Mycena</taxon>
    </lineage>
</organism>
<proteinExistence type="predicted"/>
<evidence type="ECO:0000313" key="1">
    <source>
        <dbReference type="EMBL" id="KAJ7209291.1"/>
    </source>
</evidence>
<gene>
    <name evidence="1" type="ORF">GGX14DRAFT_632611</name>
</gene>